<dbReference type="EMBL" id="AP035768">
    <property type="protein sequence ID" value="BFO21552.1"/>
    <property type="molecule type" value="Genomic_DNA"/>
</dbReference>
<gene>
    <name evidence="1" type="ORF">SHKM778_79400</name>
</gene>
<proteinExistence type="predicted"/>
<sequence length="80" mass="9282">MTTPRRRTLPCGTCKGEHEHRLLTDEERTRAREQLGRKAVYDLWLCVNVVDPETGRECRTLRLPFVRNPFPTPVKLLPPG</sequence>
<organism evidence="1">
    <name type="scientific">Streptomyces haneummycinicus</name>
    <dbReference type="NCBI Taxonomy" id="3074435"/>
    <lineage>
        <taxon>Bacteria</taxon>
        <taxon>Bacillati</taxon>
        <taxon>Actinomycetota</taxon>
        <taxon>Actinomycetes</taxon>
        <taxon>Kitasatosporales</taxon>
        <taxon>Streptomycetaceae</taxon>
        <taxon>Streptomyces</taxon>
    </lineage>
</organism>
<accession>A0AAT9HWE8</accession>
<name>A0AAT9HWE8_9ACTN</name>
<protein>
    <submittedName>
        <fullName evidence="1">Uncharacterized protein</fullName>
    </submittedName>
</protein>
<reference evidence="1" key="1">
    <citation type="submission" date="2024-06" db="EMBL/GenBank/DDBJ databases">
        <authorList>
            <consortium name="consrtm"/>
            <person name="Uemura M."/>
            <person name="Terahara T."/>
        </authorList>
    </citation>
    <scope>NUCLEOTIDE SEQUENCE</scope>
    <source>
        <strain evidence="1">KM77-8</strain>
    </source>
</reference>
<dbReference type="AlphaFoldDB" id="A0AAT9HWE8"/>
<reference evidence="1" key="2">
    <citation type="submission" date="2024-07" db="EMBL/GenBank/DDBJ databases">
        <title>Streptomyces haneummycinica sp. nov., a new antibiotic-producing actinobacterium isolated from marine sediment.</title>
        <authorList>
            <person name="Uemura M."/>
            <person name="Hamada M."/>
            <person name="Hirano S."/>
            <person name="Kobayashi K."/>
            <person name="Ohshiro T."/>
            <person name="Kobayashi T."/>
            <person name="Terahara T."/>
        </authorList>
    </citation>
    <scope>NUCLEOTIDE SEQUENCE</scope>
    <source>
        <strain evidence="1">KM77-8</strain>
    </source>
</reference>
<evidence type="ECO:0000313" key="1">
    <source>
        <dbReference type="EMBL" id="BFO21552.1"/>
    </source>
</evidence>